<evidence type="ECO:0000313" key="11">
    <source>
        <dbReference type="Proteomes" id="UP000663870"/>
    </source>
</evidence>
<reference evidence="7" key="1">
    <citation type="submission" date="2021-02" db="EMBL/GenBank/DDBJ databases">
        <authorList>
            <person name="Nowell W R."/>
        </authorList>
    </citation>
    <scope>NUCLEOTIDE SEQUENCE</scope>
</reference>
<comment type="caution">
    <text evidence="7">The sequence shown here is derived from an EMBL/GenBank/DDBJ whole genome shotgun (WGS) entry which is preliminary data.</text>
</comment>
<evidence type="ECO:0000313" key="10">
    <source>
        <dbReference type="Proteomes" id="UP000663823"/>
    </source>
</evidence>
<dbReference type="AlphaFoldDB" id="A0A818FDY2"/>
<gene>
    <name evidence="9" type="ORF">FNK824_LOCUS76</name>
    <name evidence="8" type="ORF">JBS370_LOCUS121</name>
    <name evidence="4" type="ORF">JXQ802_LOCUS2284</name>
    <name evidence="7" type="ORF">OTI717_LOCUS108</name>
    <name evidence="2" type="ORF">PYM288_LOCUS435</name>
    <name evidence="3" type="ORF">RFH988_LOCUS139</name>
    <name evidence="6" type="ORF">SEV965_LOCUS73</name>
    <name evidence="5" type="ORF">ZHD862_LOCUS1562</name>
</gene>
<evidence type="ECO:0000313" key="4">
    <source>
        <dbReference type="EMBL" id="CAF0762723.1"/>
    </source>
</evidence>
<evidence type="ECO:0000313" key="8">
    <source>
        <dbReference type="EMBL" id="CAF3526041.1"/>
    </source>
</evidence>
<dbReference type="OrthoDB" id="9982879at2759"/>
<dbReference type="Proteomes" id="UP000663889">
    <property type="component" value="Unassembled WGS sequence"/>
</dbReference>
<dbReference type="InterPro" id="IPR007612">
    <property type="entry name" value="LOR"/>
</dbReference>
<organism evidence="7 10">
    <name type="scientific">Rotaria sordida</name>
    <dbReference type="NCBI Taxonomy" id="392033"/>
    <lineage>
        <taxon>Eukaryota</taxon>
        <taxon>Metazoa</taxon>
        <taxon>Spiralia</taxon>
        <taxon>Gnathifera</taxon>
        <taxon>Rotifera</taxon>
        <taxon>Eurotatoria</taxon>
        <taxon>Bdelloidea</taxon>
        <taxon>Philodinida</taxon>
        <taxon>Philodinidae</taxon>
        <taxon>Rotaria</taxon>
    </lineage>
</organism>
<dbReference type="EMBL" id="CAJNOT010000027">
    <property type="protein sequence ID" value="CAF0784329.1"/>
    <property type="molecule type" value="Genomic_DNA"/>
</dbReference>
<dbReference type="Proteomes" id="UP000663823">
    <property type="component" value="Unassembled WGS sequence"/>
</dbReference>
<evidence type="ECO:0000313" key="7">
    <source>
        <dbReference type="EMBL" id="CAF3473914.1"/>
    </source>
</evidence>
<protein>
    <submittedName>
        <fullName evidence="7">Uncharacterized protein</fullName>
    </submittedName>
</protein>
<dbReference type="Pfam" id="PF04525">
    <property type="entry name" value="LOR"/>
    <property type="match status" value="1"/>
</dbReference>
<dbReference type="SUPFAM" id="SSF54518">
    <property type="entry name" value="Tubby C-terminal domain-like"/>
    <property type="match status" value="1"/>
</dbReference>
<dbReference type="InterPro" id="IPR025659">
    <property type="entry name" value="Tubby-like_C"/>
</dbReference>
<accession>A0A818FDY2</accession>
<evidence type="ECO:0000313" key="9">
    <source>
        <dbReference type="EMBL" id="CAF3533043.1"/>
    </source>
</evidence>
<dbReference type="EMBL" id="CAJNOO010000002">
    <property type="protein sequence ID" value="CAF0731491.1"/>
    <property type="molecule type" value="Genomic_DNA"/>
</dbReference>
<evidence type="ECO:0000313" key="3">
    <source>
        <dbReference type="EMBL" id="CAF0731491.1"/>
    </source>
</evidence>
<dbReference type="Proteomes" id="UP000663854">
    <property type="component" value="Unassembled WGS sequence"/>
</dbReference>
<dbReference type="EMBL" id="CAJOBE010000003">
    <property type="protein sequence ID" value="CAF3533043.1"/>
    <property type="molecule type" value="Genomic_DNA"/>
</dbReference>
<keyword evidence="11" id="KW-1185">Reference proteome</keyword>
<evidence type="ECO:0000256" key="1">
    <source>
        <dbReference type="ARBA" id="ARBA00005437"/>
    </source>
</evidence>
<evidence type="ECO:0000313" key="5">
    <source>
        <dbReference type="EMBL" id="CAF0784329.1"/>
    </source>
</evidence>
<dbReference type="Proteomes" id="UP000663870">
    <property type="component" value="Unassembled WGS sequence"/>
</dbReference>
<evidence type="ECO:0000313" key="6">
    <source>
        <dbReference type="EMBL" id="CAF0789266.1"/>
    </source>
</evidence>
<dbReference type="EMBL" id="CAJOAX010000003">
    <property type="protein sequence ID" value="CAF3473914.1"/>
    <property type="molecule type" value="Genomic_DNA"/>
</dbReference>
<dbReference type="EMBL" id="CAJNOU010000001">
    <property type="protein sequence ID" value="CAF0789266.1"/>
    <property type="molecule type" value="Genomic_DNA"/>
</dbReference>
<sequence length="159" mass="18506">MKFVINTEDFSSRFVVLDEEGLERYSVKNEMDSFMRKLTIFDLADDIVCTVEKKFFTIRPTYAVYNKHQQLVLNIRKKLNLLHPEFTIVSELDEVKFHTIGDFFGSNFSITTDDEEEIIAKIVRNNGYTIEVLNDEHDVSALIAIVLSIHLCCHHTKDE</sequence>
<dbReference type="EMBL" id="CAJNOL010000027">
    <property type="protein sequence ID" value="CAF0762723.1"/>
    <property type="molecule type" value="Genomic_DNA"/>
</dbReference>
<dbReference type="Proteomes" id="UP000663864">
    <property type="component" value="Unassembled WGS sequence"/>
</dbReference>
<dbReference type="EMBL" id="CAJNOH010000002">
    <property type="protein sequence ID" value="CAF0724359.1"/>
    <property type="molecule type" value="Genomic_DNA"/>
</dbReference>
<dbReference type="Gene3D" id="2.40.160.200">
    <property type="entry name" value="LURP1-related"/>
    <property type="match status" value="1"/>
</dbReference>
<dbReference type="Proteomes" id="UP000663874">
    <property type="component" value="Unassembled WGS sequence"/>
</dbReference>
<dbReference type="Proteomes" id="UP000663836">
    <property type="component" value="Unassembled WGS sequence"/>
</dbReference>
<name>A0A818FDY2_9BILA</name>
<proteinExistence type="inferred from homology"/>
<dbReference type="Proteomes" id="UP000663882">
    <property type="component" value="Unassembled WGS sequence"/>
</dbReference>
<dbReference type="InterPro" id="IPR038595">
    <property type="entry name" value="LOR_sf"/>
</dbReference>
<dbReference type="EMBL" id="CAJOBD010000003">
    <property type="protein sequence ID" value="CAF3526041.1"/>
    <property type="molecule type" value="Genomic_DNA"/>
</dbReference>
<evidence type="ECO:0000313" key="2">
    <source>
        <dbReference type="EMBL" id="CAF0724359.1"/>
    </source>
</evidence>
<comment type="similarity">
    <text evidence="1">Belongs to the LOR family.</text>
</comment>